<name>A0A2S7M077_ENTFL</name>
<dbReference type="EMBL" id="RKMZ01000013">
    <property type="protein sequence ID" value="ROX29554.1"/>
    <property type="molecule type" value="Genomic_DNA"/>
</dbReference>
<dbReference type="RefSeq" id="WP_002413227.1">
    <property type="nucleotide sequence ID" value="NZ_CABGIS010000025.1"/>
</dbReference>
<evidence type="ECO:0000313" key="5">
    <source>
        <dbReference type="Proteomes" id="UP000292223"/>
    </source>
</evidence>
<reference evidence="3 5" key="2">
    <citation type="submission" date="2019-02" db="EMBL/GenBank/DDBJ databases">
        <title>From farm to fork: dissemination of Tn554::fexA-optrA in linezolid-resistant Enterococcus faecalis clones from chicken feces and meat in Tunisia.</title>
        <authorList>
            <person name="Tedim A.P."/>
            <person name="Elghaieb H."/>
            <person name="Abbassi M.S."/>
            <person name="Novais C."/>
            <person name="Hassen A."/>
            <person name="Peixe L."/>
            <person name="Freitas A.R."/>
        </authorList>
    </citation>
    <scope>NUCLEOTIDE SEQUENCE [LARGE SCALE GENOMIC DNA]</scope>
    <source>
        <strain evidence="3 5">728T</strain>
    </source>
</reference>
<keyword evidence="1" id="KW-0472">Membrane</keyword>
<reference evidence="2 4" key="1">
    <citation type="submission" date="2018-10" db="EMBL/GenBank/DDBJ databases">
        <title>Genotypes and phenotypes of Enterococci isolated from broiler chickens.</title>
        <authorList>
            <person name="Muhammad A.R."/>
            <person name="Diarra M.S."/>
        </authorList>
    </citation>
    <scope>NUCLEOTIDE SEQUENCE [LARGE SCALE GENOMIC DNA]</scope>
    <source>
        <strain evidence="2 4">LIT2 A36'</strain>
    </source>
</reference>
<evidence type="ECO:0000313" key="3">
    <source>
        <dbReference type="EMBL" id="RYU28583.1"/>
    </source>
</evidence>
<feature type="transmembrane region" description="Helical" evidence="1">
    <location>
        <begin position="72"/>
        <end position="92"/>
    </location>
</feature>
<comment type="caution">
    <text evidence="3">The sequence shown here is derived from an EMBL/GenBank/DDBJ whole genome shotgun (WGS) entry which is preliminary data.</text>
</comment>
<sequence>MSITGLRILSFLTWMFFVLSLLSWSNSLWSVGFLFLAILCQFITPNEYRMSVSVSDNKRTVWFDNALKKREVFWTIALYLIPLVVVISILIYTKLG</sequence>
<evidence type="ECO:0000256" key="1">
    <source>
        <dbReference type="SAM" id="Phobius"/>
    </source>
</evidence>
<organism evidence="3 5">
    <name type="scientific">Enterococcus faecalis</name>
    <name type="common">Streptococcus faecalis</name>
    <dbReference type="NCBI Taxonomy" id="1351"/>
    <lineage>
        <taxon>Bacteria</taxon>
        <taxon>Bacillati</taxon>
        <taxon>Bacillota</taxon>
        <taxon>Bacilli</taxon>
        <taxon>Lactobacillales</taxon>
        <taxon>Enterococcaceae</taxon>
        <taxon>Enterococcus</taxon>
    </lineage>
</organism>
<proteinExistence type="predicted"/>
<feature type="transmembrane region" description="Helical" evidence="1">
    <location>
        <begin position="12"/>
        <end position="44"/>
    </location>
</feature>
<dbReference type="AlphaFoldDB" id="A0A2S7M077"/>
<evidence type="ECO:0000313" key="4">
    <source>
        <dbReference type="Proteomes" id="UP000281488"/>
    </source>
</evidence>
<accession>A0A2S7M077</accession>
<evidence type="ECO:0000313" key="2">
    <source>
        <dbReference type="EMBL" id="ROX29554.1"/>
    </source>
</evidence>
<dbReference type="EMBL" id="SEWT01000022">
    <property type="protein sequence ID" value="RYU28583.1"/>
    <property type="molecule type" value="Genomic_DNA"/>
</dbReference>
<keyword evidence="1" id="KW-1133">Transmembrane helix</keyword>
<dbReference type="Proteomes" id="UP000281488">
    <property type="component" value="Unassembled WGS sequence"/>
</dbReference>
<dbReference type="Proteomes" id="UP000292223">
    <property type="component" value="Unassembled WGS sequence"/>
</dbReference>
<gene>
    <name evidence="2" type="ORF">EGW16_15440</name>
    <name evidence="3" type="ORF">EU507_16570</name>
</gene>
<protein>
    <submittedName>
        <fullName evidence="3">Uncharacterized protein</fullName>
    </submittedName>
</protein>
<keyword evidence="1" id="KW-0812">Transmembrane</keyword>